<dbReference type="STRING" id="517418.Ctha_1939"/>
<evidence type="ECO:0000256" key="7">
    <source>
        <dbReference type="ARBA" id="ARBA00047428"/>
    </source>
</evidence>
<evidence type="ECO:0000313" key="10">
    <source>
        <dbReference type="Proteomes" id="UP000001208"/>
    </source>
</evidence>
<dbReference type="SUPFAM" id="SSF52374">
    <property type="entry name" value="Nucleotidylyl transferase"/>
    <property type="match status" value="1"/>
</dbReference>
<dbReference type="eggNOG" id="COG0615">
    <property type="taxonomic scope" value="Bacteria"/>
</dbReference>
<evidence type="ECO:0000256" key="4">
    <source>
        <dbReference type="ARBA" id="ARBA00022741"/>
    </source>
</evidence>
<dbReference type="PANTHER" id="PTHR43793:SF2">
    <property type="entry name" value="BIFUNCTIONAL PROTEIN HLDE"/>
    <property type="match status" value="1"/>
</dbReference>
<reference evidence="9 10" key="1">
    <citation type="submission" date="2008-06" db="EMBL/GenBank/DDBJ databases">
        <title>Complete sequence of Chloroherpeton thalassium ATCC 35110.</title>
        <authorList>
            <consortium name="US DOE Joint Genome Institute"/>
            <person name="Lucas S."/>
            <person name="Copeland A."/>
            <person name="Lapidus A."/>
            <person name="Glavina del Rio T."/>
            <person name="Dalin E."/>
            <person name="Tice H."/>
            <person name="Bruce D."/>
            <person name="Goodwin L."/>
            <person name="Pitluck S."/>
            <person name="Schmutz J."/>
            <person name="Larimer F."/>
            <person name="Land M."/>
            <person name="Hauser L."/>
            <person name="Kyrpides N."/>
            <person name="Mikhailova N."/>
            <person name="Liu Z."/>
            <person name="Li T."/>
            <person name="Zhao F."/>
            <person name="Overmann J."/>
            <person name="Bryant D.A."/>
            <person name="Richardson P."/>
        </authorList>
    </citation>
    <scope>NUCLEOTIDE SEQUENCE [LARGE SCALE GENOMIC DNA]</scope>
    <source>
        <strain evidence="10">ATCC 35110 / GB-78</strain>
    </source>
</reference>
<organism evidence="9 10">
    <name type="scientific">Chloroherpeton thalassium (strain ATCC 35110 / GB-78)</name>
    <dbReference type="NCBI Taxonomy" id="517418"/>
    <lineage>
        <taxon>Bacteria</taxon>
        <taxon>Pseudomonadati</taxon>
        <taxon>Chlorobiota</taxon>
        <taxon>Chlorobiia</taxon>
        <taxon>Chlorobiales</taxon>
        <taxon>Chloroherpetonaceae</taxon>
        <taxon>Chloroherpeton</taxon>
    </lineage>
</organism>
<evidence type="ECO:0000259" key="8">
    <source>
        <dbReference type="Pfam" id="PF01467"/>
    </source>
</evidence>
<evidence type="ECO:0000256" key="1">
    <source>
        <dbReference type="ARBA" id="ARBA00012519"/>
    </source>
</evidence>
<keyword evidence="2" id="KW-0808">Transferase</keyword>
<feature type="domain" description="Cytidyltransferase-like" evidence="8">
    <location>
        <begin position="36"/>
        <end position="131"/>
    </location>
</feature>
<dbReference type="OrthoDB" id="9795543at2"/>
<proteinExistence type="predicted"/>
<dbReference type="NCBIfam" id="TIGR02199">
    <property type="entry name" value="rfaE_dom_II"/>
    <property type="match status" value="1"/>
</dbReference>
<name>B3QUE4_CHLT3</name>
<evidence type="ECO:0000256" key="3">
    <source>
        <dbReference type="ARBA" id="ARBA00022695"/>
    </source>
</evidence>
<keyword evidence="10" id="KW-1185">Reference proteome</keyword>
<comment type="catalytic activity">
    <reaction evidence="7">
        <text>D-glycero-beta-D-manno-heptose 1-phosphate + ATP + H(+) = ADP-D-glycero-beta-D-manno-heptose + diphosphate</text>
        <dbReference type="Rhea" id="RHEA:27465"/>
        <dbReference type="ChEBI" id="CHEBI:15378"/>
        <dbReference type="ChEBI" id="CHEBI:30616"/>
        <dbReference type="ChEBI" id="CHEBI:33019"/>
        <dbReference type="ChEBI" id="CHEBI:59967"/>
        <dbReference type="ChEBI" id="CHEBI:61593"/>
        <dbReference type="EC" id="2.7.7.70"/>
    </reaction>
</comment>
<keyword evidence="5" id="KW-0067">ATP-binding</keyword>
<evidence type="ECO:0000313" key="9">
    <source>
        <dbReference type="EMBL" id="ACF14393.1"/>
    </source>
</evidence>
<evidence type="ECO:0000256" key="5">
    <source>
        <dbReference type="ARBA" id="ARBA00022840"/>
    </source>
</evidence>
<dbReference type="Proteomes" id="UP000001208">
    <property type="component" value="Chromosome"/>
</dbReference>
<dbReference type="GO" id="GO:0016779">
    <property type="term" value="F:nucleotidyltransferase activity"/>
    <property type="evidence" value="ECO:0007669"/>
    <property type="project" value="UniProtKB-KW"/>
</dbReference>
<dbReference type="InterPro" id="IPR011914">
    <property type="entry name" value="RfaE_dom_II"/>
</dbReference>
<dbReference type="Pfam" id="PF01467">
    <property type="entry name" value="CTP_transf_like"/>
    <property type="match status" value="1"/>
</dbReference>
<dbReference type="InterPro" id="IPR014729">
    <property type="entry name" value="Rossmann-like_a/b/a_fold"/>
</dbReference>
<dbReference type="EC" id="2.7.7.70" evidence="1"/>
<keyword evidence="4" id="KW-0547">Nucleotide-binding</keyword>
<dbReference type="HOGENOM" id="CLU_034585_2_0_10"/>
<gene>
    <name evidence="9" type="ordered locus">Ctha_1939</name>
</gene>
<dbReference type="InterPro" id="IPR004821">
    <property type="entry name" value="Cyt_trans-like"/>
</dbReference>
<dbReference type="NCBIfam" id="TIGR00125">
    <property type="entry name" value="cyt_tran_rel"/>
    <property type="match status" value="1"/>
</dbReference>
<dbReference type="AlphaFoldDB" id="B3QUE4"/>
<dbReference type="Gene3D" id="3.40.50.620">
    <property type="entry name" value="HUPs"/>
    <property type="match status" value="1"/>
</dbReference>
<dbReference type="InterPro" id="IPR050385">
    <property type="entry name" value="Archaeal_FAD_synthase"/>
</dbReference>
<keyword evidence="6" id="KW-0119">Carbohydrate metabolism</keyword>
<evidence type="ECO:0000256" key="2">
    <source>
        <dbReference type="ARBA" id="ARBA00022679"/>
    </source>
</evidence>
<accession>B3QUE4</accession>
<keyword evidence="3" id="KW-0548">Nucleotidyltransferase</keyword>
<dbReference type="GO" id="GO:0005975">
    <property type="term" value="P:carbohydrate metabolic process"/>
    <property type="evidence" value="ECO:0007669"/>
    <property type="project" value="InterPro"/>
</dbReference>
<dbReference type="KEGG" id="cts:Ctha_1939"/>
<sequence>MSHTQPKIELSKALLSRKDAQAFVQSNKQAGKKVVFTNGCFDILHAGHVQYLNQAKALGDVLIIGLNADASVRRLKGEKRPINSEEDRAFVLNGLKAVDAVVVFEEDTPLELIQALLPDVLVKGGDWAIDKIVGREVVEANGGKVKTISFLDGRSTTGTIEKILIAYK</sequence>
<dbReference type="GO" id="GO:0005524">
    <property type="term" value="F:ATP binding"/>
    <property type="evidence" value="ECO:0007669"/>
    <property type="project" value="UniProtKB-KW"/>
</dbReference>
<protein>
    <recommendedName>
        <fullName evidence="1">D-glycero-beta-D-manno-heptose 1-phosphate adenylyltransferase</fullName>
        <ecNumber evidence="1">2.7.7.70</ecNumber>
    </recommendedName>
</protein>
<evidence type="ECO:0000256" key="6">
    <source>
        <dbReference type="ARBA" id="ARBA00023277"/>
    </source>
</evidence>
<dbReference type="GO" id="GO:0016773">
    <property type="term" value="F:phosphotransferase activity, alcohol group as acceptor"/>
    <property type="evidence" value="ECO:0007669"/>
    <property type="project" value="InterPro"/>
</dbReference>
<dbReference type="EMBL" id="CP001100">
    <property type="protein sequence ID" value="ACF14393.1"/>
    <property type="molecule type" value="Genomic_DNA"/>
</dbReference>
<dbReference type="PANTHER" id="PTHR43793">
    <property type="entry name" value="FAD SYNTHASE"/>
    <property type="match status" value="1"/>
</dbReference>